<dbReference type="GO" id="GO:0016757">
    <property type="term" value="F:glycosyltransferase activity"/>
    <property type="evidence" value="ECO:0007669"/>
    <property type="project" value="InterPro"/>
</dbReference>
<dbReference type="Pfam" id="PF13439">
    <property type="entry name" value="Glyco_transf_4"/>
    <property type="match status" value="1"/>
</dbReference>
<name>Q1LJT6_CUPMC</name>
<dbReference type="InterPro" id="IPR028098">
    <property type="entry name" value="Glyco_trans_4-like_N"/>
</dbReference>
<dbReference type="PANTHER" id="PTHR12526">
    <property type="entry name" value="GLYCOSYLTRANSFERASE"/>
    <property type="match status" value="1"/>
</dbReference>
<evidence type="ECO:0000259" key="1">
    <source>
        <dbReference type="Pfam" id="PF00534"/>
    </source>
</evidence>
<dbReference type="RefSeq" id="WP_011517289.1">
    <property type="nucleotide sequence ID" value="NC_007973.1"/>
</dbReference>
<protein>
    <submittedName>
        <fullName evidence="3">Glycosyl transferase, group 1 (Probably involved in lipopolysaccharide biosynthesis)</fullName>
    </submittedName>
</protein>
<dbReference type="Proteomes" id="UP000002429">
    <property type="component" value="Chromosome"/>
</dbReference>
<dbReference type="CAZy" id="GT4">
    <property type="family name" value="Glycosyltransferase Family 4"/>
</dbReference>
<sequence>MLLYQLFPAFVQNLPSPRPRVAYVITNTEIGGAQSHVADLLRALRGRIDATVLAGGDGPLFATAQAAGAETVRLSLLDNAMSVGKAIATLRQLKAALRHAAPDLIHVHSAKAGALGRIAAWMLGVPVVYTVHGFAFKPAAPLHRRMAARIAEWCLAPLTTRLICVADSERALAAALPLPAARVSVIHNGIPDTEARAEPGGPLRRIVMVARFAAPKRPDLVIRAFARANLTDCELVIAGDGPTRDAMRQLADELAPGRIRLPGNVDDIASLLASAQIFVLASDHEGLPVSILEAMRAGLPVIASDLPGIREEFGKAQAGLLVPGDDEAAMAEALSTLARAPAKRTAMGQSARARWSDAFGVDTMADATWQVYQRVLGPGQTAAMPAGGA</sequence>
<keyword evidence="3" id="KW-0808">Transferase</keyword>
<dbReference type="STRING" id="266264.Rmet_2717"/>
<feature type="domain" description="Glycosyltransferase subfamily 4-like N-terminal" evidence="2">
    <location>
        <begin position="30"/>
        <end position="191"/>
    </location>
</feature>
<dbReference type="SUPFAM" id="SSF53756">
    <property type="entry name" value="UDP-Glycosyltransferase/glycogen phosphorylase"/>
    <property type="match status" value="1"/>
</dbReference>
<dbReference type="AlphaFoldDB" id="Q1LJT6"/>
<dbReference type="EMBL" id="CP000352">
    <property type="protein sequence ID" value="ABF09590.1"/>
    <property type="molecule type" value="Genomic_DNA"/>
</dbReference>
<evidence type="ECO:0000313" key="4">
    <source>
        <dbReference type="Proteomes" id="UP000002429"/>
    </source>
</evidence>
<dbReference type="CDD" id="cd03808">
    <property type="entry name" value="GT4_CapM-like"/>
    <property type="match status" value="1"/>
</dbReference>
<dbReference type="eggNOG" id="COG0438">
    <property type="taxonomic scope" value="Bacteria"/>
</dbReference>
<evidence type="ECO:0000313" key="3">
    <source>
        <dbReference type="EMBL" id="ABF09590.1"/>
    </source>
</evidence>
<accession>Q1LJT6</accession>
<reference evidence="4" key="1">
    <citation type="journal article" date="2010" name="PLoS ONE">
        <title>The complete genome sequence of Cupriavidus metallidurans strain CH34, a master survivalist in harsh and anthropogenic environments.</title>
        <authorList>
            <person name="Janssen P.J."/>
            <person name="Van Houdt R."/>
            <person name="Moors H."/>
            <person name="Monsieurs P."/>
            <person name="Morin N."/>
            <person name="Michaux A."/>
            <person name="Benotmane M.A."/>
            <person name="Leys N."/>
            <person name="Vallaeys T."/>
            <person name="Lapidus A."/>
            <person name="Monchy S."/>
            <person name="Medigue C."/>
            <person name="Taghavi S."/>
            <person name="McCorkle S."/>
            <person name="Dunn J."/>
            <person name="van der Lelie D."/>
            <person name="Mergeay M."/>
        </authorList>
    </citation>
    <scope>NUCLEOTIDE SEQUENCE [LARGE SCALE GENOMIC DNA]</scope>
    <source>
        <strain evidence="4">ATCC 43123 / DSM 2839 / NBRC 102507 / CH34</strain>
    </source>
</reference>
<keyword evidence="4" id="KW-1185">Reference proteome</keyword>
<dbReference type="KEGG" id="rme:Rmet_2717"/>
<dbReference type="HOGENOM" id="CLU_009583_0_3_4"/>
<proteinExistence type="predicted"/>
<dbReference type="Gene3D" id="3.40.50.2000">
    <property type="entry name" value="Glycogen Phosphorylase B"/>
    <property type="match status" value="2"/>
</dbReference>
<feature type="domain" description="Glycosyl transferase family 1" evidence="1">
    <location>
        <begin position="205"/>
        <end position="353"/>
    </location>
</feature>
<organism evidence="3 4">
    <name type="scientific">Cupriavidus metallidurans (strain ATCC 43123 / DSM 2839 / NBRC 102507 / CH34)</name>
    <name type="common">Ralstonia metallidurans</name>
    <dbReference type="NCBI Taxonomy" id="266264"/>
    <lineage>
        <taxon>Bacteria</taxon>
        <taxon>Pseudomonadati</taxon>
        <taxon>Pseudomonadota</taxon>
        <taxon>Betaproteobacteria</taxon>
        <taxon>Burkholderiales</taxon>
        <taxon>Burkholderiaceae</taxon>
        <taxon>Cupriavidus</taxon>
    </lineage>
</organism>
<evidence type="ECO:0000259" key="2">
    <source>
        <dbReference type="Pfam" id="PF13439"/>
    </source>
</evidence>
<dbReference type="InterPro" id="IPR001296">
    <property type="entry name" value="Glyco_trans_1"/>
</dbReference>
<dbReference type="Pfam" id="PF00534">
    <property type="entry name" value="Glycos_transf_1"/>
    <property type="match status" value="1"/>
</dbReference>
<gene>
    <name evidence="3" type="ordered locus">Rmet_2717</name>
</gene>